<accession>A0A914RWL7</accession>
<proteinExistence type="predicted"/>
<dbReference type="WBParaSite" id="PEQ_0001059701-mRNA-1">
    <property type="protein sequence ID" value="PEQ_0001059701-mRNA-1"/>
    <property type="gene ID" value="PEQ_0001059701"/>
</dbReference>
<sequence>MYDALSRHFYGISFRERNAGRQIDEHMNDDVAP</sequence>
<dbReference type="AlphaFoldDB" id="A0A914RWL7"/>
<name>A0A914RWL7_PAREQ</name>
<protein>
    <submittedName>
        <fullName evidence="2">Uncharacterized protein</fullName>
    </submittedName>
</protein>
<organism evidence="1 2">
    <name type="scientific">Parascaris equorum</name>
    <name type="common">Equine roundworm</name>
    <dbReference type="NCBI Taxonomy" id="6256"/>
    <lineage>
        <taxon>Eukaryota</taxon>
        <taxon>Metazoa</taxon>
        <taxon>Ecdysozoa</taxon>
        <taxon>Nematoda</taxon>
        <taxon>Chromadorea</taxon>
        <taxon>Rhabditida</taxon>
        <taxon>Spirurina</taxon>
        <taxon>Ascaridomorpha</taxon>
        <taxon>Ascaridoidea</taxon>
        <taxon>Ascarididae</taxon>
        <taxon>Parascaris</taxon>
    </lineage>
</organism>
<evidence type="ECO:0000313" key="1">
    <source>
        <dbReference type="Proteomes" id="UP000887564"/>
    </source>
</evidence>
<evidence type="ECO:0000313" key="2">
    <source>
        <dbReference type="WBParaSite" id="PEQ_0001059701-mRNA-1"/>
    </source>
</evidence>
<dbReference type="Proteomes" id="UP000887564">
    <property type="component" value="Unplaced"/>
</dbReference>
<reference evidence="2" key="1">
    <citation type="submission" date="2022-11" db="UniProtKB">
        <authorList>
            <consortium name="WormBaseParasite"/>
        </authorList>
    </citation>
    <scope>IDENTIFICATION</scope>
</reference>
<keyword evidence="1" id="KW-1185">Reference proteome</keyword>